<dbReference type="AlphaFoldDB" id="A0A843WZC2"/>
<dbReference type="SMART" id="SM00320">
    <property type="entry name" value="WD40"/>
    <property type="match status" value="4"/>
</dbReference>
<dbReference type="PROSITE" id="PS50082">
    <property type="entry name" value="WD_REPEATS_2"/>
    <property type="match status" value="1"/>
</dbReference>
<organism evidence="9 10">
    <name type="scientific">Colocasia esculenta</name>
    <name type="common">Wild taro</name>
    <name type="synonym">Arum esculentum</name>
    <dbReference type="NCBI Taxonomy" id="4460"/>
    <lineage>
        <taxon>Eukaryota</taxon>
        <taxon>Viridiplantae</taxon>
        <taxon>Streptophyta</taxon>
        <taxon>Embryophyta</taxon>
        <taxon>Tracheophyta</taxon>
        <taxon>Spermatophyta</taxon>
        <taxon>Magnoliopsida</taxon>
        <taxon>Liliopsida</taxon>
        <taxon>Araceae</taxon>
        <taxon>Aroideae</taxon>
        <taxon>Colocasieae</taxon>
        <taxon>Colocasia</taxon>
    </lineage>
</organism>
<dbReference type="GO" id="GO:0031080">
    <property type="term" value="C:nuclear pore outer ring"/>
    <property type="evidence" value="ECO:0007669"/>
    <property type="project" value="TreeGrafter"/>
</dbReference>
<dbReference type="PANTHER" id="PTHR11024:SF3">
    <property type="entry name" value="NUCLEOPORIN SEH1"/>
    <property type="match status" value="1"/>
</dbReference>
<keyword evidence="4 8" id="KW-0853">WD repeat</keyword>
<dbReference type="PANTHER" id="PTHR11024">
    <property type="entry name" value="NUCLEAR PORE COMPLEX PROTEIN SEC13 / SEH1 FAMILY MEMBER"/>
    <property type="match status" value="1"/>
</dbReference>
<dbReference type="GO" id="GO:0035859">
    <property type="term" value="C:Seh1-associated complex"/>
    <property type="evidence" value="ECO:0007669"/>
    <property type="project" value="TreeGrafter"/>
</dbReference>
<dbReference type="EMBL" id="NMUH01005189">
    <property type="protein sequence ID" value="MQM12078.1"/>
    <property type="molecule type" value="Genomic_DNA"/>
</dbReference>
<dbReference type="GO" id="GO:0015031">
    <property type="term" value="P:protein transport"/>
    <property type="evidence" value="ECO:0007669"/>
    <property type="project" value="UniProtKB-KW"/>
</dbReference>
<keyword evidence="5" id="KW-0677">Repeat</keyword>
<comment type="caution">
    <text evidence="9">The sequence shown here is derived from an EMBL/GenBank/DDBJ whole genome shotgun (WGS) entry which is preliminary data.</text>
</comment>
<evidence type="ECO:0000256" key="7">
    <source>
        <dbReference type="ARBA" id="ARBA00023242"/>
    </source>
</evidence>
<evidence type="ECO:0000313" key="10">
    <source>
        <dbReference type="Proteomes" id="UP000652761"/>
    </source>
</evidence>
<accession>A0A843WZC2</accession>
<dbReference type="Proteomes" id="UP000652761">
    <property type="component" value="Unassembled WGS sequence"/>
</dbReference>
<sequence length="385" mass="42192">MKGVSPFQRRIPLASLAAASPGRVGEPWGRFGEMEKAVATLGEGAACCDWNYCGQRIAVGYADGGISVHDSPEPGSSSSFTRSSKWRAHESGIKNVIWVPPEYGDAIACVCVDGKMSLWEEVAEDSQTPTWKLCKTFESNAQVLDLQFGVSLTSLKLKSSSNIPIIPKANTTFASKVAAYSDGSVKVHELLDPLALNKWQLQAEFQNVTDSVSRFGRPSCISASIAWSPRTSESQLLRFVLGFNTDLPQFNSSKIWEFDEVHQRWLPVAELALPGDKGDRVHAVAWAPNIGRPYELIAVATCKGIAIWHLGLTPDFDGRLSTEKVALLSGHDHEVWQLEWDMSGMTLASTGADGMVRIWQSNLNGVWHEQAILDCNATQRNSKQT</sequence>
<dbReference type="Gene3D" id="2.130.10.10">
    <property type="entry name" value="YVTN repeat-like/Quinoprotein amine dehydrogenase"/>
    <property type="match status" value="1"/>
</dbReference>
<evidence type="ECO:0000256" key="4">
    <source>
        <dbReference type="ARBA" id="ARBA00022574"/>
    </source>
</evidence>
<dbReference type="GO" id="GO:0005198">
    <property type="term" value="F:structural molecule activity"/>
    <property type="evidence" value="ECO:0007669"/>
    <property type="project" value="InterPro"/>
</dbReference>
<dbReference type="PROSITE" id="PS50294">
    <property type="entry name" value="WD_REPEATS_REGION"/>
    <property type="match status" value="1"/>
</dbReference>
<protein>
    <recommendedName>
        <fullName evidence="11">Protein SEH1</fullName>
    </recommendedName>
</protein>
<evidence type="ECO:0000313" key="9">
    <source>
        <dbReference type="EMBL" id="MQM12078.1"/>
    </source>
</evidence>
<dbReference type="OrthoDB" id="364224at2759"/>
<evidence type="ECO:0008006" key="11">
    <source>
        <dbReference type="Google" id="ProtNLM"/>
    </source>
</evidence>
<keyword evidence="10" id="KW-1185">Reference proteome</keyword>
<dbReference type="InterPro" id="IPR001680">
    <property type="entry name" value="WD40_rpt"/>
</dbReference>
<dbReference type="InterPro" id="IPR037363">
    <property type="entry name" value="Sec13/Seh1_fam"/>
</dbReference>
<evidence type="ECO:0000256" key="2">
    <source>
        <dbReference type="ARBA" id="ARBA00010102"/>
    </source>
</evidence>
<keyword evidence="3" id="KW-0813">Transport</keyword>
<dbReference type="InterPro" id="IPR036322">
    <property type="entry name" value="WD40_repeat_dom_sf"/>
</dbReference>
<dbReference type="Pfam" id="PF00400">
    <property type="entry name" value="WD40"/>
    <property type="match status" value="1"/>
</dbReference>
<evidence type="ECO:0000256" key="6">
    <source>
        <dbReference type="ARBA" id="ARBA00022927"/>
    </source>
</evidence>
<keyword evidence="6" id="KW-0653">Protein transport</keyword>
<evidence type="ECO:0000256" key="8">
    <source>
        <dbReference type="PROSITE-ProRule" id="PRU00221"/>
    </source>
</evidence>
<name>A0A843WZC2_COLES</name>
<feature type="repeat" description="WD" evidence="8">
    <location>
        <begin position="328"/>
        <end position="360"/>
    </location>
</feature>
<proteinExistence type="inferred from homology"/>
<dbReference type="SUPFAM" id="SSF50978">
    <property type="entry name" value="WD40 repeat-like"/>
    <property type="match status" value="1"/>
</dbReference>
<dbReference type="GO" id="GO:1904263">
    <property type="term" value="P:positive regulation of TORC1 signaling"/>
    <property type="evidence" value="ECO:0007669"/>
    <property type="project" value="TreeGrafter"/>
</dbReference>
<comment type="subcellular location">
    <subcellularLocation>
        <location evidence="1">Nucleus envelope</location>
    </subcellularLocation>
</comment>
<evidence type="ECO:0000256" key="1">
    <source>
        <dbReference type="ARBA" id="ARBA00004259"/>
    </source>
</evidence>
<reference evidence="9" key="1">
    <citation type="submission" date="2017-07" db="EMBL/GenBank/DDBJ databases">
        <title>Taro Niue Genome Assembly and Annotation.</title>
        <authorList>
            <person name="Atibalentja N."/>
            <person name="Keating K."/>
            <person name="Fields C.J."/>
        </authorList>
    </citation>
    <scope>NUCLEOTIDE SEQUENCE</scope>
    <source>
        <strain evidence="9">Niue_2</strain>
        <tissue evidence="9">Leaf</tissue>
    </source>
</reference>
<evidence type="ECO:0000256" key="5">
    <source>
        <dbReference type="ARBA" id="ARBA00022737"/>
    </source>
</evidence>
<comment type="similarity">
    <text evidence="2">Belongs to the WD repeat SEC13 family.</text>
</comment>
<dbReference type="GO" id="GO:0034198">
    <property type="term" value="P:cellular response to amino acid starvation"/>
    <property type="evidence" value="ECO:0007669"/>
    <property type="project" value="TreeGrafter"/>
</dbReference>
<dbReference type="InterPro" id="IPR015943">
    <property type="entry name" value="WD40/YVTN_repeat-like_dom_sf"/>
</dbReference>
<keyword evidence="7" id="KW-0539">Nucleus</keyword>
<evidence type="ECO:0000256" key="3">
    <source>
        <dbReference type="ARBA" id="ARBA00022448"/>
    </source>
</evidence>
<gene>
    <name evidence="9" type="ORF">Taro_044993</name>
</gene>